<evidence type="ECO:0000313" key="2">
    <source>
        <dbReference type="EMBL" id="PTH81811.1"/>
    </source>
</evidence>
<organism evidence="2 3">
    <name type="scientific">Aeromonas veronii</name>
    <dbReference type="NCBI Taxonomy" id="654"/>
    <lineage>
        <taxon>Bacteria</taxon>
        <taxon>Pseudomonadati</taxon>
        <taxon>Pseudomonadota</taxon>
        <taxon>Gammaproteobacteria</taxon>
        <taxon>Aeromonadales</taxon>
        <taxon>Aeromonadaceae</taxon>
        <taxon>Aeromonas</taxon>
    </lineage>
</organism>
<feature type="domain" description="TIR" evidence="1">
    <location>
        <begin position="1"/>
        <end position="137"/>
    </location>
</feature>
<dbReference type="InterPro" id="IPR021729">
    <property type="entry name" value="DUF3298"/>
</dbReference>
<dbReference type="GO" id="GO:0007165">
    <property type="term" value="P:signal transduction"/>
    <property type="evidence" value="ECO:0007669"/>
    <property type="project" value="InterPro"/>
</dbReference>
<dbReference type="EMBL" id="PZKL01000017">
    <property type="protein sequence ID" value="PTH81811.1"/>
    <property type="molecule type" value="Genomic_DNA"/>
</dbReference>
<dbReference type="RefSeq" id="WP_107683092.1">
    <property type="nucleotide sequence ID" value="NZ_CAWQUB010000001.1"/>
</dbReference>
<protein>
    <recommendedName>
        <fullName evidence="1">TIR domain-containing protein</fullName>
    </recommendedName>
</protein>
<sequence length="387" mass="44291">MSLKVFISYAKENSEHASRFYELLTQEGASPWMDEKKLLPGQNWEAEIEKAFNDANVILLLLSSKSVSKRGFVQREANDAIERLRYKQPTDIYVIPLLLEPCDVPTHIAGRLQYVDINTPGSWEQIKASLKLAAAQQSIELEKGVNLGKFQMFTKIIEDEWVGRPGHDIKIDYPVFTSTERPELANELTLFFSGRAATAVLEMRQKPWIQSPDYFSSDDEYRATNGRWDGFGVTHSTNNFLSITYDVGWYGAGAAHPNSNFETYNFLLLEKLYLLNLEDFFEDFDAAIERISNLCVKALCREYWSRMGEKPDEQQIEWFNQGAGVDSSNFKAFTISEDKFTFLFPPYQVGPYALGRWSADVSFYDLLDVLRSDGPHLQAAMTPYFRG</sequence>
<comment type="caution">
    <text evidence="2">The sequence shown here is derived from an EMBL/GenBank/DDBJ whole genome shotgun (WGS) entry which is preliminary data.</text>
</comment>
<dbReference type="InterPro" id="IPR035897">
    <property type="entry name" value="Toll_tir_struct_dom_sf"/>
</dbReference>
<name>A0A2T4N4N9_AERVE</name>
<dbReference type="Gene3D" id="3.90.640.20">
    <property type="entry name" value="Heat-shock cognate protein, ATPase"/>
    <property type="match status" value="1"/>
</dbReference>
<evidence type="ECO:0000259" key="1">
    <source>
        <dbReference type="PROSITE" id="PS50104"/>
    </source>
</evidence>
<dbReference type="Gene3D" id="3.30.565.40">
    <property type="entry name" value="Fervidobacterium nodosum Rt17-B1 like"/>
    <property type="match status" value="1"/>
</dbReference>
<reference evidence="2 3" key="1">
    <citation type="submission" date="2018-03" db="EMBL/GenBank/DDBJ databases">
        <title>Aeromonas veronii whole genome sequencing and analysis.</title>
        <authorList>
            <person name="Xie H."/>
            <person name="Liu T."/>
            <person name="Wang K."/>
        </authorList>
    </citation>
    <scope>NUCLEOTIDE SEQUENCE [LARGE SCALE GENOMIC DNA]</scope>
    <source>
        <strain evidence="2 3">XH.VA.1</strain>
    </source>
</reference>
<dbReference type="SUPFAM" id="SSF52200">
    <property type="entry name" value="Toll/Interleukin receptor TIR domain"/>
    <property type="match status" value="1"/>
</dbReference>
<dbReference type="InterPro" id="IPR000157">
    <property type="entry name" value="TIR_dom"/>
</dbReference>
<dbReference type="Gene3D" id="3.40.50.10140">
    <property type="entry name" value="Toll/interleukin-1 receptor homology (TIR) domain"/>
    <property type="match status" value="1"/>
</dbReference>
<evidence type="ECO:0000313" key="3">
    <source>
        <dbReference type="Proteomes" id="UP000241986"/>
    </source>
</evidence>
<proteinExistence type="predicted"/>
<dbReference type="Proteomes" id="UP000241986">
    <property type="component" value="Unassembled WGS sequence"/>
</dbReference>
<dbReference type="InterPro" id="IPR037126">
    <property type="entry name" value="PdaC/RsiV-like_sf"/>
</dbReference>
<dbReference type="AlphaFoldDB" id="A0A2T4N4N9"/>
<gene>
    <name evidence="2" type="ORF">DAA48_08345</name>
</gene>
<dbReference type="PROSITE" id="PS50104">
    <property type="entry name" value="TIR"/>
    <property type="match status" value="1"/>
</dbReference>
<dbReference type="Pfam" id="PF11738">
    <property type="entry name" value="DUF3298"/>
    <property type="match status" value="1"/>
</dbReference>
<accession>A0A2T4N4N9</accession>
<dbReference type="Pfam" id="PF13676">
    <property type="entry name" value="TIR_2"/>
    <property type="match status" value="1"/>
</dbReference>